<dbReference type="Proteomes" id="UP000295357">
    <property type="component" value="Unassembled WGS sequence"/>
</dbReference>
<dbReference type="AlphaFoldDB" id="A0A4R6NAY2"/>
<dbReference type="PROSITE" id="PS51257">
    <property type="entry name" value="PROKAR_LIPOPROTEIN"/>
    <property type="match status" value="1"/>
</dbReference>
<evidence type="ECO:0000313" key="2">
    <source>
        <dbReference type="EMBL" id="TDP12758.1"/>
    </source>
</evidence>
<evidence type="ECO:0000256" key="1">
    <source>
        <dbReference type="SAM" id="MobiDB-lite"/>
    </source>
</evidence>
<keyword evidence="3" id="KW-1185">Reference proteome</keyword>
<dbReference type="EMBL" id="SNXE01000001">
    <property type="protein sequence ID" value="TDP12758.1"/>
    <property type="molecule type" value="Genomic_DNA"/>
</dbReference>
<sequence length="286" mass="30210">MPTTHARRGRHFLVPVALGALLAACGGGSSSDAEDLGRSIGAGFANGVVCAIANCKPSSEAATQDVRLSYTATQTGSVLTVRAQLHQDGKWAVLQLAGGDALSTELQGRTLELRPSSPSASDYVAVFDGAAEQAQVMVSFRRAGSAYNSAVQIPPRFSMISPSGPVRMNGNSPDLEVLLQVPSRGRPLLKSSASCSRQDGSLAAFAQEPPFELIEAQGEIQRYRLRSADLTRFLTQLPSSSNSPHKSCDFRLTWALSQPASVPMGISSGGTRSGEYATPLDLRYEP</sequence>
<comment type="caution">
    <text evidence="2">The sequence shown here is derived from an EMBL/GenBank/DDBJ whole genome shotgun (WGS) entry which is preliminary data.</text>
</comment>
<proteinExistence type="predicted"/>
<gene>
    <name evidence="2" type="ORF">DFR39_101231</name>
</gene>
<dbReference type="RefSeq" id="WP_133601700.1">
    <property type="nucleotide sequence ID" value="NZ_JAUFPJ010000005.1"/>
</dbReference>
<feature type="region of interest" description="Disordered" evidence="1">
    <location>
        <begin position="263"/>
        <end position="286"/>
    </location>
</feature>
<protein>
    <recommendedName>
        <fullName evidence="4">Lipoprotein</fullName>
    </recommendedName>
</protein>
<organism evidence="2 3">
    <name type="scientific">Roseateles asaccharophilus</name>
    <dbReference type="NCBI Taxonomy" id="582607"/>
    <lineage>
        <taxon>Bacteria</taxon>
        <taxon>Pseudomonadati</taxon>
        <taxon>Pseudomonadota</taxon>
        <taxon>Betaproteobacteria</taxon>
        <taxon>Burkholderiales</taxon>
        <taxon>Sphaerotilaceae</taxon>
        <taxon>Roseateles</taxon>
    </lineage>
</organism>
<evidence type="ECO:0008006" key="4">
    <source>
        <dbReference type="Google" id="ProtNLM"/>
    </source>
</evidence>
<name>A0A4R6NAY2_9BURK</name>
<reference evidence="2 3" key="1">
    <citation type="submission" date="2019-03" db="EMBL/GenBank/DDBJ databases">
        <title>Genomic Encyclopedia of Type Strains, Phase IV (KMG-IV): sequencing the most valuable type-strain genomes for metagenomic binning, comparative biology and taxonomic classification.</title>
        <authorList>
            <person name="Goeker M."/>
        </authorList>
    </citation>
    <scope>NUCLEOTIDE SEQUENCE [LARGE SCALE GENOMIC DNA]</scope>
    <source>
        <strain evidence="2 3">DSM 25082</strain>
    </source>
</reference>
<evidence type="ECO:0000313" key="3">
    <source>
        <dbReference type="Proteomes" id="UP000295357"/>
    </source>
</evidence>
<accession>A0A4R6NAY2</accession>